<feature type="compositionally biased region" description="Polar residues" evidence="1">
    <location>
        <begin position="210"/>
        <end position="221"/>
    </location>
</feature>
<feature type="compositionally biased region" description="Pro residues" evidence="1">
    <location>
        <begin position="145"/>
        <end position="164"/>
    </location>
</feature>
<protein>
    <submittedName>
        <fullName evidence="2">Uncharacterized protein</fullName>
    </submittedName>
</protein>
<evidence type="ECO:0000313" key="2">
    <source>
        <dbReference type="EMBL" id="KAK6007830.1"/>
    </source>
</evidence>
<name>A0ABR0TTQ5_AURPU</name>
<comment type="caution">
    <text evidence="2">The sequence shown here is derived from an EMBL/GenBank/DDBJ whole genome shotgun (WGS) entry which is preliminary data.</text>
</comment>
<accession>A0ABR0TTQ5</accession>
<feature type="compositionally biased region" description="Low complexity" evidence="1">
    <location>
        <begin position="165"/>
        <end position="191"/>
    </location>
</feature>
<dbReference type="EMBL" id="JASGXD010000002">
    <property type="protein sequence ID" value="KAK6007830.1"/>
    <property type="molecule type" value="Genomic_DNA"/>
</dbReference>
<sequence length="325" mass="36018">MCLIKKEKTTRADGRLDTKKILYPCNNSVNGRACDNTVTTTEHMPGDFSQLSLRPSSSRRDQVVLHQDPPRHRPEPREERRYATKIGVRIRNWFPEFSIHRLDDGGYRSRRRRGNGESRGTPVEIMPEAPMPPQPVFLHQSSRRSPPPSALPILVPPSNGPTPQGPGAAAAFTTRDTVPSSSGTPSRTSSTRSREVHRAVQGLSLLTVPASGSSVTSSRNPRPTPGLSRRCVNPRPEFRDSTYGGSSNISPVDAPKIDILSETRSNTTSEHSASEKYNYNNAVAVIKREDYGMDEEDEKSSSSEGRKRYHARRHEDCGGIPEPDK</sequence>
<gene>
    <name evidence="2" type="ORF">QM012_004644</name>
</gene>
<organism evidence="2 3">
    <name type="scientific">Aureobasidium pullulans</name>
    <name type="common">Black yeast</name>
    <name type="synonym">Pullularia pullulans</name>
    <dbReference type="NCBI Taxonomy" id="5580"/>
    <lineage>
        <taxon>Eukaryota</taxon>
        <taxon>Fungi</taxon>
        <taxon>Dikarya</taxon>
        <taxon>Ascomycota</taxon>
        <taxon>Pezizomycotina</taxon>
        <taxon>Dothideomycetes</taxon>
        <taxon>Dothideomycetidae</taxon>
        <taxon>Dothideales</taxon>
        <taxon>Saccotheciaceae</taxon>
        <taxon>Aureobasidium</taxon>
    </lineage>
</organism>
<feature type="region of interest" description="Disordered" evidence="1">
    <location>
        <begin position="105"/>
        <end position="258"/>
    </location>
</feature>
<proteinExistence type="predicted"/>
<dbReference type="Proteomes" id="UP001341245">
    <property type="component" value="Unassembled WGS sequence"/>
</dbReference>
<evidence type="ECO:0000256" key="1">
    <source>
        <dbReference type="SAM" id="MobiDB-lite"/>
    </source>
</evidence>
<feature type="region of interest" description="Disordered" evidence="1">
    <location>
        <begin position="40"/>
        <end position="80"/>
    </location>
</feature>
<reference evidence="2 3" key="1">
    <citation type="submission" date="2023-11" db="EMBL/GenBank/DDBJ databases">
        <title>Draft genome sequence and annotation of the polyextremotolerant black yeast-like fungus Aureobasidium pullulans NRRL 62042.</title>
        <authorList>
            <person name="Dielentheis-Frenken M.R.E."/>
            <person name="Wibberg D."/>
            <person name="Blank L.M."/>
            <person name="Tiso T."/>
        </authorList>
    </citation>
    <scope>NUCLEOTIDE SEQUENCE [LARGE SCALE GENOMIC DNA]</scope>
    <source>
        <strain evidence="2 3">NRRL 62042</strain>
    </source>
</reference>
<feature type="region of interest" description="Disordered" evidence="1">
    <location>
        <begin position="289"/>
        <end position="325"/>
    </location>
</feature>
<feature type="compositionally biased region" description="Basic and acidic residues" evidence="1">
    <location>
        <begin position="58"/>
        <end position="80"/>
    </location>
</feature>
<feature type="compositionally biased region" description="Basic and acidic residues" evidence="1">
    <location>
        <begin position="313"/>
        <end position="325"/>
    </location>
</feature>
<evidence type="ECO:0000313" key="3">
    <source>
        <dbReference type="Proteomes" id="UP001341245"/>
    </source>
</evidence>
<keyword evidence="3" id="KW-1185">Reference proteome</keyword>